<feature type="compositionally biased region" description="Polar residues" evidence="8">
    <location>
        <begin position="209"/>
        <end position="218"/>
    </location>
</feature>
<evidence type="ECO:0000256" key="1">
    <source>
        <dbReference type="ARBA" id="ARBA00004123"/>
    </source>
</evidence>
<evidence type="ECO:0000313" key="10">
    <source>
        <dbReference type="EMBL" id="CAL8133123.1"/>
    </source>
</evidence>
<evidence type="ECO:0000256" key="5">
    <source>
        <dbReference type="ARBA" id="ARBA00022833"/>
    </source>
</evidence>
<evidence type="ECO:0000256" key="3">
    <source>
        <dbReference type="ARBA" id="ARBA00022737"/>
    </source>
</evidence>
<keyword evidence="5" id="KW-0862">Zinc</keyword>
<organism evidence="10 11">
    <name type="scientific">Orchesella dallaii</name>
    <dbReference type="NCBI Taxonomy" id="48710"/>
    <lineage>
        <taxon>Eukaryota</taxon>
        <taxon>Metazoa</taxon>
        <taxon>Ecdysozoa</taxon>
        <taxon>Arthropoda</taxon>
        <taxon>Hexapoda</taxon>
        <taxon>Collembola</taxon>
        <taxon>Entomobryomorpha</taxon>
        <taxon>Entomobryoidea</taxon>
        <taxon>Orchesellidae</taxon>
        <taxon>Orchesellinae</taxon>
        <taxon>Orchesella</taxon>
    </lineage>
</organism>
<feature type="compositionally biased region" description="Acidic residues" evidence="8">
    <location>
        <begin position="519"/>
        <end position="532"/>
    </location>
</feature>
<feature type="compositionally biased region" description="Basic and acidic residues" evidence="8">
    <location>
        <begin position="133"/>
        <end position="143"/>
    </location>
</feature>
<comment type="caution">
    <text evidence="10">The sequence shown here is derived from an EMBL/GenBank/DDBJ whole genome shotgun (WGS) entry which is preliminary data.</text>
</comment>
<evidence type="ECO:0000259" key="9">
    <source>
        <dbReference type="PROSITE" id="PS50157"/>
    </source>
</evidence>
<evidence type="ECO:0000256" key="6">
    <source>
        <dbReference type="ARBA" id="ARBA00023242"/>
    </source>
</evidence>
<dbReference type="Proteomes" id="UP001642540">
    <property type="component" value="Unassembled WGS sequence"/>
</dbReference>
<reference evidence="10 11" key="1">
    <citation type="submission" date="2024-08" db="EMBL/GenBank/DDBJ databases">
        <authorList>
            <person name="Cucini C."/>
            <person name="Frati F."/>
        </authorList>
    </citation>
    <scope>NUCLEOTIDE SEQUENCE [LARGE SCALE GENOMIC DNA]</scope>
</reference>
<dbReference type="InterPro" id="IPR050888">
    <property type="entry name" value="ZnF_C2H2-type_TF"/>
</dbReference>
<dbReference type="Gene3D" id="3.30.160.60">
    <property type="entry name" value="Classic Zinc Finger"/>
    <property type="match status" value="2"/>
</dbReference>
<dbReference type="SMART" id="SM00355">
    <property type="entry name" value="ZnF_C2H2"/>
    <property type="match status" value="4"/>
</dbReference>
<feature type="compositionally biased region" description="Acidic residues" evidence="8">
    <location>
        <begin position="257"/>
        <end position="289"/>
    </location>
</feature>
<evidence type="ECO:0000256" key="4">
    <source>
        <dbReference type="ARBA" id="ARBA00022771"/>
    </source>
</evidence>
<accession>A0ABP1RQI4</accession>
<feature type="compositionally biased region" description="Acidic residues" evidence="8">
    <location>
        <begin position="172"/>
        <end position="184"/>
    </location>
</feature>
<keyword evidence="6" id="KW-0539">Nucleus</keyword>
<feature type="compositionally biased region" description="Basic residues" evidence="8">
    <location>
        <begin position="293"/>
        <end position="302"/>
    </location>
</feature>
<dbReference type="EMBL" id="CAXLJM020000096">
    <property type="protein sequence ID" value="CAL8133123.1"/>
    <property type="molecule type" value="Genomic_DNA"/>
</dbReference>
<proteinExistence type="predicted"/>
<protein>
    <recommendedName>
        <fullName evidence="9">C2H2-type domain-containing protein</fullName>
    </recommendedName>
</protein>
<name>A0ABP1RQI4_9HEXA</name>
<feature type="domain" description="C2H2-type" evidence="9">
    <location>
        <begin position="351"/>
        <end position="380"/>
    </location>
</feature>
<feature type="region of interest" description="Disordered" evidence="8">
    <location>
        <begin position="38"/>
        <end position="302"/>
    </location>
</feature>
<dbReference type="PANTHER" id="PTHR24406">
    <property type="entry name" value="TRANSCRIPTIONAL REPRESSOR CTCFL-RELATED"/>
    <property type="match status" value="1"/>
</dbReference>
<keyword evidence="3" id="KW-0677">Repeat</keyword>
<keyword evidence="4 7" id="KW-0863">Zinc-finger</keyword>
<evidence type="ECO:0000256" key="2">
    <source>
        <dbReference type="ARBA" id="ARBA00022723"/>
    </source>
</evidence>
<keyword evidence="2" id="KW-0479">Metal-binding</keyword>
<evidence type="ECO:0000256" key="7">
    <source>
        <dbReference type="PROSITE-ProRule" id="PRU00042"/>
    </source>
</evidence>
<dbReference type="PROSITE" id="PS00028">
    <property type="entry name" value="ZINC_FINGER_C2H2_1"/>
    <property type="match status" value="2"/>
</dbReference>
<dbReference type="SUPFAM" id="SSF57667">
    <property type="entry name" value="beta-beta-alpha zinc fingers"/>
    <property type="match status" value="2"/>
</dbReference>
<dbReference type="PROSITE" id="PS50157">
    <property type="entry name" value="ZINC_FINGER_C2H2_2"/>
    <property type="match status" value="2"/>
</dbReference>
<keyword evidence="11" id="KW-1185">Reference proteome</keyword>
<evidence type="ECO:0000313" key="11">
    <source>
        <dbReference type="Proteomes" id="UP001642540"/>
    </source>
</evidence>
<sequence>MAPSKEDFMAKKLLCLEQRVTRVERLLETRFSEILEEYSNRVPPERPPTPPQVKRRVTIGSRSQAAPASVKRQRQAEESLPPERPLLPRRTFKKEAEGRGVVKDCSVHVERLDTPSSSTGGVASRTRRNRTPVVKEDFVSDIKRRTRSRREASDDDNGNDRDPTPTPVSNDNENEDCAYLDDYNDCGSGPASPVAADNDVGMEEDSYFVSDNQNSTVYQDEEEEEESYYTHPGTLRPVRPSRTGRRSANASINYDDTINENEFEEANEEVDEGDPADGDWSGGDDDDEVIEKSKKKRKRNRKYKKIGDIPKDAIKANDPNMKQCPVCHKHFKLDAEKFTAHVNAHSKARHHICPFPNCDKSYFSLVTLLRHKALHNPEKYGRKCRLCSKFFSRTDKALVHERLCAKRAAERGEEVNPLIIEDLERRTRGKWRWVAPTPKKQGAEERKSCPICQWTLIGAKALESHMKNHETGRNWTCNLCDKTFFNKPSLIIHISGVHPNAKAKKNSTSKVDQEVGETASEEGEDGDKEEENVSPSAVVQIQIKHEVHEAVDLDEAGNEVVGEGGMD</sequence>
<dbReference type="InterPro" id="IPR013087">
    <property type="entry name" value="Znf_C2H2_type"/>
</dbReference>
<evidence type="ECO:0000256" key="8">
    <source>
        <dbReference type="SAM" id="MobiDB-lite"/>
    </source>
</evidence>
<feature type="region of interest" description="Disordered" evidence="8">
    <location>
        <begin position="501"/>
        <end position="538"/>
    </location>
</feature>
<dbReference type="InterPro" id="IPR036236">
    <property type="entry name" value="Znf_C2H2_sf"/>
</dbReference>
<comment type="subcellular location">
    <subcellularLocation>
        <location evidence="1">Nucleus</location>
    </subcellularLocation>
</comment>
<dbReference type="Pfam" id="PF00096">
    <property type="entry name" value="zf-C2H2"/>
    <property type="match status" value="1"/>
</dbReference>
<feature type="domain" description="C2H2-type" evidence="9">
    <location>
        <begin position="475"/>
        <end position="503"/>
    </location>
</feature>
<feature type="compositionally biased region" description="Polar residues" evidence="8">
    <location>
        <begin position="246"/>
        <end position="256"/>
    </location>
</feature>
<gene>
    <name evidence="10" type="ORF">ODALV1_LOCUS24919</name>
</gene>
<feature type="compositionally biased region" description="Basic and acidic residues" evidence="8">
    <location>
        <begin position="93"/>
        <end position="113"/>
    </location>
</feature>